<dbReference type="Gene3D" id="3.40.50.410">
    <property type="entry name" value="von Willebrand factor, type A domain"/>
    <property type="match status" value="1"/>
</dbReference>
<organism evidence="3 4">
    <name type="scientific">Deinococcus ruber</name>
    <dbReference type="NCBI Taxonomy" id="1848197"/>
    <lineage>
        <taxon>Bacteria</taxon>
        <taxon>Thermotogati</taxon>
        <taxon>Deinococcota</taxon>
        <taxon>Deinococci</taxon>
        <taxon>Deinococcales</taxon>
        <taxon>Deinococcaceae</taxon>
        <taxon>Deinococcus</taxon>
    </lineage>
</organism>
<evidence type="ECO:0000313" key="3">
    <source>
        <dbReference type="EMBL" id="GGR21631.1"/>
    </source>
</evidence>
<proteinExistence type="predicted"/>
<dbReference type="SUPFAM" id="SSF53300">
    <property type="entry name" value="vWA-like"/>
    <property type="match status" value="1"/>
</dbReference>
<protein>
    <submittedName>
        <fullName evidence="3">VWA domain-containing protein</fullName>
    </submittedName>
</protein>
<dbReference type="SMART" id="SM00327">
    <property type="entry name" value="VWA"/>
    <property type="match status" value="1"/>
</dbReference>
<feature type="domain" description="VWFA" evidence="2">
    <location>
        <begin position="241"/>
        <end position="420"/>
    </location>
</feature>
<dbReference type="InterPro" id="IPR011195">
    <property type="entry name" value="UCP010256"/>
</dbReference>
<dbReference type="CDD" id="cd00198">
    <property type="entry name" value="vWFA"/>
    <property type="match status" value="1"/>
</dbReference>
<accession>A0A918CEW1</accession>
<dbReference type="InterPro" id="IPR008912">
    <property type="entry name" value="Uncharacterised_CoxE"/>
</dbReference>
<dbReference type="EMBL" id="BMQL01000027">
    <property type="protein sequence ID" value="GGR21631.1"/>
    <property type="molecule type" value="Genomic_DNA"/>
</dbReference>
<feature type="region of interest" description="Disordered" evidence="1">
    <location>
        <begin position="98"/>
        <end position="174"/>
    </location>
</feature>
<dbReference type="PANTHER" id="PTHR39338:SF6">
    <property type="entry name" value="BLL5662 PROTEIN"/>
    <property type="match status" value="1"/>
</dbReference>
<dbReference type="InterPro" id="IPR002035">
    <property type="entry name" value="VWF_A"/>
</dbReference>
<keyword evidence="4" id="KW-1185">Reference proteome</keyword>
<dbReference type="PIRSF" id="PIRSF010256">
    <property type="entry name" value="CoxE_vWa"/>
    <property type="match status" value="1"/>
</dbReference>
<dbReference type="AlphaFoldDB" id="A0A918CEW1"/>
<dbReference type="PANTHER" id="PTHR39338">
    <property type="entry name" value="BLL5662 PROTEIN-RELATED"/>
    <property type="match status" value="1"/>
</dbReference>
<evidence type="ECO:0000259" key="2">
    <source>
        <dbReference type="SMART" id="SM00327"/>
    </source>
</evidence>
<dbReference type="Pfam" id="PF05762">
    <property type="entry name" value="VWA_CoxE"/>
    <property type="match status" value="1"/>
</dbReference>
<dbReference type="Proteomes" id="UP000603865">
    <property type="component" value="Unassembled WGS sequence"/>
</dbReference>
<dbReference type="InterPro" id="IPR036465">
    <property type="entry name" value="vWFA_dom_sf"/>
</dbReference>
<reference evidence="3" key="1">
    <citation type="journal article" date="2014" name="Int. J. Syst. Evol. Microbiol.">
        <title>Complete genome sequence of Corynebacterium casei LMG S-19264T (=DSM 44701T), isolated from a smear-ripened cheese.</title>
        <authorList>
            <consortium name="US DOE Joint Genome Institute (JGI-PGF)"/>
            <person name="Walter F."/>
            <person name="Albersmeier A."/>
            <person name="Kalinowski J."/>
            <person name="Ruckert C."/>
        </authorList>
    </citation>
    <scope>NUCLEOTIDE SEQUENCE</scope>
    <source>
        <strain evidence="3">JCM 31311</strain>
    </source>
</reference>
<reference evidence="3" key="2">
    <citation type="submission" date="2020-09" db="EMBL/GenBank/DDBJ databases">
        <authorList>
            <person name="Sun Q."/>
            <person name="Ohkuma M."/>
        </authorList>
    </citation>
    <scope>NUCLEOTIDE SEQUENCE</scope>
    <source>
        <strain evidence="3">JCM 31311</strain>
    </source>
</reference>
<name>A0A918CEW1_9DEIO</name>
<evidence type="ECO:0000256" key="1">
    <source>
        <dbReference type="SAM" id="MobiDB-lite"/>
    </source>
</evidence>
<sequence>MQATVQLAHLGYTQAMPQPVPAVHTEFARKLISFTARLRALGFQVGPGETEAAARALDVLNVLDAGQAQDALRMILTSHRAQEPVFNRAFREHFLLPTPEDDASQPSGVQKPDADSAAKPGQEQPSPPEPLEGEGDGPTTPAGRQQQASSDDDDTADAQNLRSRMSPYAGVSEETAPYGGELEELLHAASALIRQVKLGRTRRWKAAPSGRRFDFRRTLHAALRTGGDPATPRFQRHPLRAPRFLIVLDASRSMAPHTDLLLRYAAALMLRTRRVEVYSFSTTLTRLTPLLRQSLTQSLERSTGAGHQHWTLSLPPLGDAWGGGTRIGENLQRLIGDERARLSPSTVTIILSDGLDTGEPQKLAHAARELHRLSARLVWLNPLAGLPGYLPLARGMAAALPHLDVFAAAGGVAELAALPEKLRR</sequence>
<gene>
    <name evidence="3" type="ORF">GCM10008957_37360</name>
</gene>
<feature type="compositionally biased region" description="Low complexity" evidence="1">
    <location>
        <begin position="137"/>
        <end position="149"/>
    </location>
</feature>
<comment type="caution">
    <text evidence="3">The sequence shown here is derived from an EMBL/GenBank/DDBJ whole genome shotgun (WGS) entry which is preliminary data.</text>
</comment>
<evidence type="ECO:0000313" key="4">
    <source>
        <dbReference type="Proteomes" id="UP000603865"/>
    </source>
</evidence>